<name>A0ABV4SUI6_9ACTN</name>
<dbReference type="RefSeq" id="WP_372566150.1">
    <property type="nucleotide sequence ID" value="NZ_JBGOSP010000033.1"/>
</dbReference>
<feature type="domain" description="Putative Flp pilus-assembly TadG-like N-terminal" evidence="2">
    <location>
        <begin position="31"/>
        <end position="73"/>
    </location>
</feature>
<feature type="transmembrane region" description="Helical" evidence="1">
    <location>
        <begin position="27"/>
        <end position="47"/>
    </location>
</feature>
<keyword evidence="1" id="KW-0472">Membrane</keyword>
<dbReference type="EMBL" id="JBGOSP010000033">
    <property type="protein sequence ID" value="MFA3842097.1"/>
    <property type="molecule type" value="Genomic_DNA"/>
</dbReference>
<evidence type="ECO:0000256" key="1">
    <source>
        <dbReference type="SAM" id="Phobius"/>
    </source>
</evidence>
<evidence type="ECO:0000313" key="4">
    <source>
        <dbReference type="Proteomes" id="UP001571476"/>
    </source>
</evidence>
<dbReference type="InterPro" id="IPR028087">
    <property type="entry name" value="Tad_N"/>
</dbReference>
<sequence>MTKPLPRLRAHVRRVVRTLRERRDAGGVELFMPIMAIAIFVMLGLVVDGTGVLNGNSRATYAAQEAARAAGQQIDPGQAITGEAIVVDPDAAAGAAQDYLDAEGLNGKVVVSGDGKTITVTVNDSYDPLFASLLGIDHLPVSGEGKATLLHQPGG</sequence>
<organism evidence="3 4">
    <name type="scientific">Streptomyces aureus</name>
    <dbReference type="NCBI Taxonomy" id="193461"/>
    <lineage>
        <taxon>Bacteria</taxon>
        <taxon>Bacillati</taxon>
        <taxon>Actinomycetota</taxon>
        <taxon>Actinomycetes</taxon>
        <taxon>Kitasatosporales</taxon>
        <taxon>Streptomycetaceae</taxon>
        <taxon>Streptomyces</taxon>
    </lineage>
</organism>
<gene>
    <name evidence="3" type="ORF">ACEG43_38895</name>
</gene>
<keyword evidence="1" id="KW-1133">Transmembrane helix</keyword>
<reference evidence="3 4" key="1">
    <citation type="submission" date="2024-08" db="EMBL/GenBank/DDBJ databases">
        <title>Genome sequence of Streptomyces aureus CACIA-1.46HGO.</title>
        <authorList>
            <person name="Evangelista-Martinez Z."/>
        </authorList>
    </citation>
    <scope>NUCLEOTIDE SEQUENCE [LARGE SCALE GENOMIC DNA]</scope>
    <source>
        <strain evidence="3 4">CACIA-1.46HGO</strain>
    </source>
</reference>
<proteinExistence type="predicted"/>
<keyword evidence="4" id="KW-1185">Reference proteome</keyword>
<protein>
    <submittedName>
        <fullName evidence="3">Pilus assembly protein TadG-related protein</fullName>
    </submittedName>
</protein>
<keyword evidence="1" id="KW-0812">Transmembrane</keyword>
<accession>A0ABV4SUI6</accession>
<evidence type="ECO:0000313" key="3">
    <source>
        <dbReference type="EMBL" id="MFA3842097.1"/>
    </source>
</evidence>
<dbReference type="Pfam" id="PF13400">
    <property type="entry name" value="Tad"/>
    <property type="match status" value="1"/>
</dbReference>
<dbReference type="Proteomes" id="UP001571476">
    <property type="component" value="Unassembled WGS sequence"/>
</dbReference>
<evidence type="ECO:0000259" key="2">
    <source>
        <dbReference type="Pfam" id="PF13400"/>
    </source>
</evidence>
<comment type="caution">
    <text evidence="3">The sequence shown here is derived from an EMBL/GenBank/DDBJ whole genome shotgun (WGS) entry which is preliminary data.</text>
</comment>